<protein>
    <recommendedName>
        <fullName evidence="3">Carboxy-S-adenosyl-L-methionine synthase</fullName>
        <shortName evidence="3">Cx-SAM synthase</shortName>
        <ecNumber evidence="3">2.1.3.-</ecNumber>
    </recommendedName>
</protein>
<evidence type="ECO:0000313" key="7">
    <source>
        <dbReference type="EMBL" id="ROR40843.1"/>
    </source>
</evidence>
<dbReference type="Gene3D" id="3.40.50.150">
    <property type="entry name" value="Vaccinia Virus protein VP39"/>
    <property type="match status" value="1"/>
</dbReference>
<reference evidence="7 8" key="2">
    <citation type="submission" date="2018-11" db="EMBL/GenBank/DDBJ databases">
        <title>Genomic Encyclopedia of Type Strains, Phase IV (KMG-IV): sequencing the most valuable type-strain genomes for metagenomic binning, comparative biology and taxonomic classification.</title>
        <authorList>
            <person name="Goeker M."/>
        </authorList>
    </citation>
    <scope>NUCLEOTIDE SEQUENCE [LARGE SCALE GENOMIC DNA]</scope>
    <source>
        <strain evidence="7 8">DSM 27783</strain>
    </source>
</reference>
<reference evidence="6" key="3">
    <citation type="submission" date="2019-06" db="EMBL/GenBank/DDBJ databases">
        <title>A comparative analysis of the Nautiliaceae.</title>
        <authorList>
            <person name="Grosche A."/>
            <person name="Smedile F."/>
            <person name="Vetriani C."/>
        </authorList>
    </citation>
    <scope>NUCLEOTIDE SEQUENCE</scope>
    <source>
        <strain evidence="6">TB6</strain>
    </source>
</reference>
<feature type="domain" description="Methyltransferase" evidence="5">
    <location>
        <begin position="59"/>
        <end position="154"/>
    </location>
</feature>
<keyword evidence="9" id="KW-1185">Reference proteome</keyword>
<evidence type="ECO:0000313" key="8">
    <source>
        <dbReference type="Proteomes" id="UP000272781"/>
    </source>
</evidence>
<dbReference type="EMBL" id="CP027432">
    <property type="protein sequence ID" value="QCI28432.1"/>
    <property type="molecule type" value="Genomic_DNA"/>
</dbReference>
<dbReference type="Proteomes" id="UP000272781">
    <property type="component" value="Unassembled WGS sequence"/>
</dbReference>
<sequence>MNTPKDEVFNKPISKQFEFDEEVASVFDDMLNRSVPFYKENLNLQIDILKNFLDKNDKIVDLGSSTGTFLIELAKKTDKKLSLIGIDNSPAMIKRATHKAKAFGVKVNFVEADFLEYDFSNSKAIVANYTVQFVRPLKREKLIKKIYDSLVNEGIFLMSEKLITENKKLNKIMIDLYYDYKKKMGYSEYEIAQKREALENVLIPYTMNENIEMLKNAGFKDIEVIFRWNNFATFIAFKR</sequence>
<dbReference type="Pfam" id="PF13649">
    <property type="entry name" value="Methyltransf_25"/>
    <property type="match status" value="1"/>
</dbReference>
<dbReference type="InterPro" id="IPR029063">
    <property type="entry name" value="SAM-dependent_MTases_sf"/>
</dbReference>
<dbReference type="RefSeq" id="WP_123351754.1">
    <property type="nucleotide sequence ID" value="NZ_CP027432.2"/>
</dbReference>
<dbReference type="PANTHER" id="PTHR43861">
    <property type="entry name" value="TRANS-ACONITATE 2-METHYLTRANSFERASE-RELATED"/>
    <property type="match status" value="1"/>
</dbReference>
<dbReference type="CDD" id="cd02440">
    <property type="entry name" value="AdoMet_MTases"/>
    <property type="match status" value="1"/>
</dbReference>
<comment type="caution">
    <text evidence="3">Lacks conserved residue(s) required for the propagation of feature annotation.</text>
</comment>
<comment type="function">
    <text evidence="3">Catalyzes the conversion of S-adenosyl-L-methionine (SAM) to carboxy-S-adenosyl-L-methionine (Cx-SAM).</text>
</comment>
<evidence type="ECO:0000313" key="6">
    <source>
        <dbReference type="EMBL" id="QCI28432.1"/>
    </source>
</evidence>
<dbReference type="AlphaFoldDB" id="A0AAJ4RDP1"/>
<evidence type="ECO:0000313" key="9">
    <source>
        <dbReference type="Proteomes" id="UP000298805"/>
    </source>
</evidence>
<reference evidence="9" key="1">
    <citation type="submission" date="2018-03" db="EMBL/GenBank/DDBJ databases">
        <title>A comparative analysis of the Nautiliaceae.</title>
        <authorList>
            <person name="Grosche A."/>
            <person name="Smedile F."/>
            <person name="Vetriani C."/>
        </authorList>
    </citation>
    <scope>NUCLEOTIDE SEQUENCE [LARGE SCALE GENOMIC DNA]</scope>
    <source>
        <strain evidence="9">TB6</strain>
    </source>
</reference>
<keyword evidence="1 3" id="KW-0808">Transferase</keyword>
<dbReference type="NCBIfam" id="TIGR00740">
    <property type="entry name" value="carboxy-S-adenosyl-L-methionine synthase CmoA"/>
    <property type="match status" value="1"/>
</dbReference>
<evidence type="ECO:0000256" key="1">
    <source>
        <dbReference type="ARBA" id="ARBA00022679"/>
    </source>
</evidence>
<feature type="binding site" evidence="3 4">
    <location>
        <position position="38"/>
    </location>
    <ligand>
        <name>S-adenosyl-L-methionine</name>
        <dbReference type="ChEBI" id="CHEBI:59789"/>
    </ligand>
</feature>
<comment type="catalytic activity">
    <reaction evidence="3">
        <text>prephenate + S-adenosyl-L-methionine = carboxy-S-adenosyl-L-methionine + 3-phenylpyruvate + H2O</text>
        <dbReference type="Rhea" id="RHEA:51692"/>
        <dbReference type="ChEBI" id="CHEBI:15377"/>
        <dbReference type="ChEBI" id="CHEBI:18005"/>
        <dbReference type="ChEBI" id="CHEBI:29934"/>
        <dbReference type="ChEBI" id="CHEBI:59789"/>
        <dbReference type="ChEBI" id="CHEBI:134278"/>
    </reaction>
</comment>
<evidence type="ECO:0000256" key="3">
    <source>
        <dbReference type="HAMAP-Rule" id="MF_01589"/>
    </source>
</evidence>
<dbReference type="GO" id="GO:0002098">
    <property type="term" value="P:tRNA wobble uridine modification"/>
    <property type="evidence" value="ECO:0007669"/>
    <property type="project" value="InterPro"/>
</dbReference>
<gene>
    <name evidence="3 6" type="primary">cmoA</name>
    <name evidence="6" type="ORF">C6V80_05510</name>
    <name evidence="7" type="ORF">EDC58_0324</name>
</gene>
<dbReference type="EC" id="2.1.3.-" evidence="3"/>
<dbReference type="HAMAP" id="MF_01589">
    <property type="entry name" value="Cx_SAM_synthase"/>
    <property type="match status" value="1"/>
</dbReference>
<feature type="binding site" evidence="3 4">
    <location>
        <begin position="87"/>
        <end position="88"/>
    </location>
    <ligand>
        <name>S-adenosyl-L-methionine</name>
        <dbReference type="ChEBI" id="CHEBI:59789"/>
    </ligand>
</feature>
<feature type="binding site" evidence="3 4">
    <location>
        <position position="128"/>
    </location>
    <ligand>
        <name>S-adenosyl-L-methionine</name>
        <dbReference type="ChEBI" id="CHEBI:59789"/>
    </ligand>
</feature>
<dbReference type="GO" id="GO:0016743">
    <property type="term" value="F:carboxyl- or carbamoyltransferase activity"/>
    <property type="evidence" value="ECO:0007669"/>
    <property type="project" value="UniProtKB-UniRule"/>
</dbReference>
<accession>A0AAJ4RDP1</accession>
<proteinExistence type="inferred from homology"/>
<dbReference type="InterPro" id="IPR041698">
    <property type="entry name" value="Methyltransf_25"/>
</dbReference>
<dbReference type="GO" id="GO:1904047">
    <property type="term" value="F:S-adenosyl-L-methionine binding"/>
    <property type="evidence" value="ECO:0007669"/>
    <property type="project" value="UniProtKB-UniRule"/>
</dbReference>
<feature type="binding site" evidence="3 4">
    <location>
        <begin position="63"/>
        <end position="65"/>
    </location>
    <ligand>
        <name>S-adenosyl-L-methionine</name>
        <dbReference type="ChEBI" id="CHEBI:59789"/>
    </ligand>
</feature>
<feature type="binding site" evidence="3">
    <location>
        <position position="195"/>
    </location>
    <ligand>
        <name>S-adenosyl-L-methionine</name>
        <dbReference type="ChEBI" id="CHEBI:59789"/>
    </ligand>
</feature>
<dbReference type="PIRSF" id="PIRSF006325">
    <property type="entry name" value="MeTrfase_bac"/>
    <property type="match status" value="1"/>
</dbReference>
<evidence type="ECO:0000259" key="5">
    <source>
        <dbReference type="Pfam" id="PF13649"/>
    </source>
</evidence>
<evidence type="ECO:0000256" key="2">
    <source>
        <dbReference type="ARBA" id="ARBA00022691"/>
    </source>
</evidence>
<dbReference type="InterPro" id="IPR005271">
    <property type="entry name" value="CmoA"/>
</dbReference>
<name>A0AAJ4RDP1_9BACT</name>
<evidence type="ECO:0000256" key="4">
    <source>
        <dbReference type="PIRSR" id="PIRSR006325-1"/>
    </source>
</evidence>
<organism evidence="7 8">
    <name type="scientific">Caminibacter pacificus</name>
    <dbReference type="NCBI Taxonomy" id="1424653"/>
    <lineage>
        <taxon>Bacteria</taxon>
        <taxon>Pseudomonadati</taxon>
        <taxon>Campylobacterota</taxon>
        <taxon>Epsilonproteobacteria</taxon>
        <taxon>Nautiliales</taxon>
        <taxon>Nautiliaceae</taxon>
        <taxon>Caminibacter</taxon>
    </lineage>
</organism>
<dbReference type="EMBL" id="RJVK01000001">
    <property type="protein sequence ID" value="ROR40843.1"/>
    <property type="molecule type" value="Genomic_DNA"/>
</dbReference>
<dbReference type="Proteomes" id="UP000298805">
    <property type="component" value="Chromosome"/>
</dbReference>
<dbReference type="SUPFAM" id="SSF53335">
    <property type="entry name" value="S-adenosyl-L-methionine-dependent methyltransferases"/>
    <property type="match status" value="1"/>
</dbReference>
<dbReference type="PANTHER" id="PTHR43861:SF2">
    <property type="entry name" value="CARBOXY-S-ADENOSYL-L-METHIONINE SYNTHASE"/>
    <property type="match status" value="1"/>
</dbReference>
<keyword evidence="2 3" id="KW-0949">S-adenosyl-L-methionine</keyword>
<comment type="similarity">
    <text evidence="3">Belongs to the class I-like SAM-binding methyltransferase superfamily. Cx-SAM synthase family.</text>
</comment>